<gene>
    <name evidence="1" type="ORF">CEXT_203441</name>
</gene>
<proteinExistence type="predicted"/>
<organism evidence="1 2">
    <name type="scientific">Caerostris extrusa</name>
    <name type="common">Bark spider</name>
    <name type="synonym">Caerostris bankana</name>
    <dbReference type="NCBI Taxonomy" id="172846"/>
    <lineage>
        <taxon>Eukaryota</taxon>
        <taxon>Metazoa</taxon>
        <taxon>Ecdysozoa</taxon>
        <taxon>Arthropoda</taxon>
        <taxon>Chelicerata</taxon>
        <taxon>Arachnida</taxon>
        <taxon>Araneae</taxon>
        <taxon>Araneomorphae</taxon>
        <taxon>Entelegynae</taxon>
        <taxon>Araneoidea</taxon>
        <taxon>Araneidae</taxon>
        <taxon>Caerostris</taxon>
    </lineage>
</organism>
<name>A0AAV4TFD0_CAEEX</name>
<evidence type="ECO:0000313" key="2">
    <source>
        <dbReference type="Proteomes" id="UP001054945"/>
    </source>
</evidence>
<feature type="non-terminal residue" evidence="1">
    <location>
        <position position="1"/>
    </location>
</feature>
<dbReference type="AlphaFoldDB" id="A0AAV4TFD0"/>
<evidence type="ECO:0000313" key="1">
    <source>
        <dbReference type="EMBL" id="GIY44096.1"/>
    </source>
</evidence>
<reference evidence="1 2" key="1">
    <citation type="submission" date="2021-06" db="EMBL/GenBank/DDBJ databases">
        <title>Caerostris extrusa draft genome.</title>
        <authorList>
            <person name="Kono N."/>
            <person name="Arakawa K."/>
        </authorList>
    </citation>
    <scope>NUCLEOTIDE SEQUENCE [LARGE SCALE GENOMIC DNA]</scope>
</reference>
<keyword evidence="2" id="KW-1185">Reference proteome</keyword>
<dbReference type="Proteomes" id="UP001054945">
    <property type="component" value="Unassembled WGS sequence"/>
</dbReference>
<comment type="caution">
    <text evidence="1">The sequence shown here is derived from an EMBL/GenBank/DDBJ whole genome shotgun (WGS) entry which is preliminary data.</text>
</comment>
<dbReference type="EMBL" id="BPLR01011088">
    <property type="protein sequence ID" value="GIY44096.1"/>
    <property type="molecule type" value="Genomic_DNA"/>
</dbReference>
<sequence length="77" mass="8717">LAGPNICLSSLPSDDLPSEPLSLCIIEYLNSIYGARPLRVLNRPNYTDFKRQASHLTAWSARWEIKDCRQLRGRTGT</sequence>
<accession>A0AAV4TFD0</accession>
<protein>
    <submittedName>
        <fullName evidence="1">Uncharacterized protein</fullName>
    </submittedName>
</protein>